<dbReference type="InterPro" id="IPR001678">
    <property type="entry name" value="MeTrfase_RsmB-F_NOP2_dom"/>
</dbReference>
<dbReference type="PANTHER" id="PTHR22807">
    <property type="entry name" value="NOP2 YEAST -RELATED NOL1/NOP2/FMU SUN DOMAIN-CONTAINING"/>
    <property type="match status" value="1"/>
</dbReference>
<feature type="region of interest" description="Disordered" evidence="7">
    <location>
        <begin position="1"/>
        <end position="80"/>
    </location>
</feature>
<feature type="compositionally biased region" description="Basic and acidic residues" evidence="7">
    <location>
        <begin position="1"/>
        <end position="55"/>
    </location>
</feature>
<feature type="domain" description="SAM-dependent MTase RsmB/NOP-type" evidence="8">
    <location>
        <begin position="244"/>
        <end position="539"/>
    </location>
</feature>
<comment type="similarity">
    <text evidence="1 6">Belongs to the class I-like SAM-binding methyltransferase superfamily. RsmB/NOP family.</text>
</comment>
<accession>A0A542ZVI9</accession>
<keyword evidence="3 6" id="KW-0808">Transferase</keyword>
<evidence type="ECO:0000256" key="5">
    <source>
        <dbReference type="ARBA" id="ARBA00022884"/>
    </source>
</evidence>
<dbReference type="RefSeq" id="WP_142119275.1">
    <property type="nucleotide sequence ID" value="NZ_BAAASV010000003.1"/>
</dbReference>
<comment type="caution">
    <text evidence="9">The sequence shown here is derived from an EMBL/GenBank/DDBJ whole genome shotgun (WGS) entry which is preliminary data.</text>
</comment>
<evidence type="ECO:0000313" key="9">
    <source>
        <dbReference type="EMBL" id="TQL64378.1"/>
    </source>
</evidence>
<dbReference type="Gene3D" id="3.40.50.150">
    <property type="entry name" value="Vaccinia Virus protein VP39"/>
    <property type="match status" value="1"/>
</dbReference>
<evidence type="ECO:0000313" key="10">
    <source>
        <dbReference type="Proteomes" id="UP000315389"/>
    </source>
</evidence>
<dbReference type="InterPro" id="IPR006027">
    <property type="entry name" value="NusB_RsmB_TIM44"/>
</dbReference>
<sequence>MSNDDRRDGDHSRDGDRRGGAGRGRDQSGGRQGRGSERLGKGSHGASDEGRDAAGRHRGAARLRGDASRTNLAPSERRRSTDPARLVAFDVLEQVETNDAYANLSLPVRLDRARLHGRDAGFATELTYGTLRQQGLYDAILARCVDRDLRTVDPALLVVLRLGAHQLLGMRVPPHAAVSQTVALARERIGAGPGQLVNAVLRKVSAKERDEWLAELLAEAEDDVVRLSLEYSHPAWIVRALRGALIVDGRTAAELPDLLAADNEAPAVTFVARPGLLTTDELLADVPRGKTTRFSPVGVTATGVSPSDVRSVRRGAAGVQDEGSQLVALALAAAPIDGPDERWLDMCAGPGGKTALLAAIAAERGARVLANEAQAHRTELVRRNLSAVDPVAIEAVVTGDGRLIGEDEPASFDRILVDAPCTGLGALRRRPESRWRKKVSDLPELTALQGDLLASALAAVRVGGVVAYVTCSPHHAETRLVVEDALRGRDDFELMDAPAALQRVVATGADLELGDGPHAQLWPHAHGTDAMHLTLLRRIG</sequence>
<evidence type="ECO:0000256" key="6">
    <source>
        <dbReference type="PROSITE-ProRule" id="PRU01023"/>
    </source>
</evidence>
<dbReference type="GO" id="GO:0008173">
    <property type="term" value="F:RNA methyltransferase activity"/>
    <property type="evidence" value="ECO:0007669"/>
    <property type="project" value="InterPro"/>
</dbReference>
<proteinExistence type="inferred from homology"/>
<dbReference type="InterPro" id="IPR035926">
    <property type="entry name" value="NusB-like_sf"/>
</dbReference>
<dbReference type="PANTHER" id="PTHR22807:SF53">
    <property type="entry name" value="RIBOSOMAL RNA SMALL SUBUNIT METHYLTRANSFERASE B-RELATED"/>
    <property type="match status" value="1"/>
</dbReference>
<feature type="binding site" evidence="6">
    <location>
        <position position="418"/>
    </location>
    <ligand>
        <name>S-adenosyl-L-methionine</name>
        <dbReference type="ChEBI" id="CHEBI:59789"/>
    </ligand>
</feature>
<dbReference type="PROSITE" id="PS51686">
    <property type="entry name" value="SAM_MT_RSMB_NOP"/>
    <property type="match status" value="1"/>
</dbReference>
<keyword evidence="4 6" id="KW-0949">S-adenosyl-L-methionine</keyword>
<feature type="binding site" evidence="6">
    <location>
        <position position="372"/>
    </location>
    <ligand>
        <name>S-adenosyl-L-methionine</name>
        <dbReference type="ChEBI" id="CHEBI:59789"/>
    </ligand>
</feature>
<dbReference type="AlphaFoldDB" id="A0A542ZVI9"/>
<reference evidence="9 10" key="1">
    <citation type="submission" date="2019-06" db="EMBL/GenBank/DDBJ databases">
        <title>Sequencing the genomes of 1000 actinobacteria strains.</title>
        <authorList>
            <person name="Klenk H.-P."/>
        </authorList>
    </citation>
    <scope>NUCLEOTIDE SEQUENCE [LARGE SCALE GENOMIC DNA]</scope>
    <source>
        <strain evidence="9 10">DSM 4813</strain>
    </source>
</reference>
<organism evidence="9 10">
    <name type="scientific">Rarobacter faecitabidus</name>
    <dbReference type="NCBI Taxonomy" id="13243"/>
    <lineage>
        <taxon>Bacteria</taxon>
        <taxon>Bacillati</taxon>
        <taxon>Actinomycetota</taxon>
        <taxon>Actinomycetes</taxon>
        <taxon>Micrococcales</taxon>
        <taxon>Rarobacteraceae</taxon>
        <taxon>Rarobacter</taxon>
    </lineage>
</organism>
<keyword evidence="10" id="KW-1185">Reference proteome</keyword>
<dbReference type="GO" id="GO:0001510">
    <property type="term" value="P:RNA methylation"/>
    <property type="evidence" value="ECO:0007669"/>
    <property type="project" value="InterPro"/>
</dbReference>
<evidence type="ECO:0000256" key="1">
    <source>
        <dbReference type="ARBA" id="ARBA00007494"/>
    </source>
</evidence>
<evidence type="ECO:0000259" key="8">
    <source>
        <dbReference type="PROSITE" id="PS51686"/>
    </source>
</evidence>
<evidence type="ECO:0000256" key="3">
    <source>
        <dbReference type="ARBA" id="ARBA00022679"/>
    </source>
</evidence>
<dbReference type="InterPro" id="IPR023267">
    <property type="entry name" value="RCMT"/>
</dbReference>
<evidence type="ECO:0000256" key="2">
    <source>
        <dbReference type="ARBA" id="ARBA00022603"/>
    </source>
</evidence>
<name>A0A542ZVI9_RARFA</name>
<protein>
    <submittedName>
        <fullName evidence="9">16S rRNA (Cytosine967-C5)-methyltransferase</fullName>
    </submittedName>
</protein>
<dbReference type="InterPro" id="IPR018314">
    <property type="entry name" value="RsmB/NOL1/NOP2-like_CS"/>
</dbReference>
<dbReference type="PROSITE" id="PS01153">
    <property type="entry name" value="NOL1_NOP2_SUN"/>
    <property type="match status" value="1"/>
</dbReference>
<dbReference type="GO" id="GO:0006355">
    <property type="term" value="P:regulation of DNA-templated transcription"/>
    <property type="evidence" value="ECO:0007669"/>
    <property type="project" value="InterPro"/>
</dbReference>
<dbReference type="SUPFAM" id="SSF48013">
    <property type="entry name" value="NusB-like"/>
    <property type="match status" value="1"/>
</dbReference>
<dbReference type="SUPFAM" id="SSF53335">
    <property type="entry name" value="S-adenosyl-L-methionine-dependent methyltransferases"/>
    <property type="match status" value="1"/>
</dbReference>
<dbReference type="InterPro" id="IPR049560">
    <property type="entry name" value="MeTrfase_RsmB-F_NOP2_cat"/>
</dbReference>
<dbReference type="OrthoDB" id="9810297at2"/>
<feature type="binding site" evidence="6">
    <location>
        <position position="400"/>
    </location>
    <ligand>
        <name>S-adenosyl-L-methionine</name>
        <dbReference type="ChEBI" id="CHEBI:59789"/>
    </ligand>
</feature>
<dbReference type="Proteomes" id="UP000315389">
    <property type="component" value="Unassembled WGS sequence"/>
</dbReference>
<dbReference type="EMBL" id="VFOS01000001">
    <property type="protein sequence ID" value="TQL64378.1"/>
    <property type="molecule type" value="Genomic_DNA"/>
</dbReference>
<keyword evidence="5 6" id="KW-0694">RNA-binding</keyword>
<dbReference type="Pfam" id="PF01029">
    <property type="entry name" value="NusB"/>
    <property type="match status" value="1"/>
</dbReference>
<evidence type="ECO:0000256" key="7">
    <source>
        <dbReference type="SAM" id="MobiDB-lite"/>
    </source>
</evidence>
<feature type="active site" description="Nucleophile" evidence="6">
    <location>
        <position position="471"/>
    </location>
</feature>
<dbReference type="Gene3D" id="1.10.940.10">
    <property type="entry name" value="NusB-like"/>
    <property type="match status" value="1"/>
</dbReference>
<dbReference type="CDD" id="cd02440">
    <property type="entry name" value="AdoMet_MTases"/>
    <property type="match status" value="1"/>
</dbReference>
<evidence type="ECO:0000256" key="4">
    <source>
        <dbReference type="ARBA" id="ARBA00022691"/>
    </source>
</evidence>
<gene>
    <name evidence="9" type="ORF">FB461_0880</name>
</gene>
<keyword evidence="2 6" id="KW-0489">Methyltransferase</keyword>
<dbReference type="InterPro" id="IPR029063">
    <property type="entry name" value="SAM-dependent_MTases_sf"/>
</dbReference>
<dbReference type="GO" id="GO:0003723">
    <property type="term" value="F:RNA binding"/>
    <property type="evidence" value="ECO:0007669"/>
    <property type="project" value="UniProtKB-UniRule"/>
</dbReference>
<dbReference type="Pfam" id="PF01189">
    <property type="entry name" value="Methyltr_RsmB-F"/>
    <property type="match status" value="1"/>
</dbReference>
<dbReference type="PRINTS" id="PR02008">
    <property type="entry name" value="RCMTFAMILY"/>
</dbReference>
<feature type="binding site" evidence="6">
    <location>
        <begin position="347"/>
        <end position="353"/>
    </location>
    <ligand>
        <name>S-adenosyl-L-methionine</name>
        <dbReference type="ChEBI" id="CHEBI:59789"/>
    </ligand>
</feature>